<sequence length="1032" mass="116726">MLSYFTLLGLHFAICLSPSTVSFSGLECVIFVFFLGRILMEVDQFISAKKAGVKAFTIRRGNNDGLNHKEENEIADDGNILLKKFISYFSDRWNVLDFIVLVFYLITFILRMITWRYSTDVSDNRLLTVSEYLYGFIAMFLALRTFGQVIECVLGMGQIQIALFFIMWDVTTIFWQALAMILAFSMAITKIYVAEKAYTSGKDSAEDLACGDSGIICWWNMATLLSWSLLGLADLDKLNSVDNPSVFMIHLLYSFYLILTVILLVNMMIALLSNTYQQVQNNSLQEWSFKRAILVRTYSTYHPIPVPFNILSLPLKVLWKRGFDTPALDEIGWIKDLDDLVRELERNYFAKFGYEFLLTEEKKIDNLIQENEGNRKMTGQIARQVFQPLGNKEEKLAFGQGAWYDSQGIAVDGCLLTYLGPKFCHDCEESGFQDDAHSAKFKSPFTPETPRLEVRLMYNTGLSIQSRSLSTGNRKAKKSSRNTGNLIKINCSTDMAALNRNRTQSMLLCSLNPRSVRNKTADVLDYVCDCKTDLFAFTETWLKNDDDAVRAEICPNGYTFIGHNQIGRRGGGTGLMFRDSLGVKKVDGKEFESFEFSEWLITGNSSNVRLVIIYRPPYSDDHPVTVTTFCAEFASAIYCEDCVSYVLNIYVDDKVNSEALNFLDVLESLGLQQHVNDPTHIHGPTLDLIITRIADNIIMEKPHVDRFFSDHASVLCKLLSYMPRLMQKRITYKKIKSFDVSTLMNELAESSLCKNISHNSNVDILSASDLDNLAETYNKTLSHLLDSHAPLKTKTVVSRPKVLCPKQFLSKLSAFMASCVAVTTAIAMMLQGKHFVEESGSYDAEALIKEAFGYVCATLETDEVLIQETREKRFIGLGVVYEDYDHHYFPGWRAGTVGYHVDDGKIYEGESWCGRQVEGPMAHRGDLIACEVDFKGVHYGRIPVLFFLNGKEVARSSLEYTSGKKLIPSVALAAKGIAVLTKMCHRDGDPSRRVTNEDLQEKIDLLQEQLAELKKLVQISMEVKEKKEPTSL</sequence>
<evidence type="ECO:0000256" key="7">
    <source>
        <dbReference type="ARBA" id="ARBA00023303"/>
    </source>
</evidence>
<feature type="transmembrane region" description="Helical" evidence="9">
    <location>
        <begin position="149"/>
        <end position="167"/>
    </location>
</feature>
<dbReference type="PANTHER" id="PTHR46670:SF3">
    <property type="entry name" value="ENDONUCLEASE_EXONUCLEASE_PHOSPHATASE DOMAIN-CONTAINING PROTEIN"/>
    <property type="match status" value="1"/>
</dbReference>
<keyword evidence="3 9" id="KW-0812">Transmembrane</keyword>
<keyword evidence="7" id="KW-0407">Ion channel</keyword>
<keyword evidence="2" id="KW-0813">Transport</keyword>
<evidence type="ECO:0000256" key="4">
    <source>
        <dbReference type="ARBA" id="ARBA00022989"/>
    </source>
</evidence>
<evidence type="ECO:0000256" key="6">
    <source>
        <dbReference type="ARBA" id="ARBA00023136"/>
    </source>
</evidence>
<dbReference type="EMBL" id="LSMT01000441">
    <property type="protein sequence ID" value="PFX17927.1"/>
    <property type="molecule type" value="Genomic_DNA"/>
</dbReference>
<comment type="caution">
    <text evidence="11">The sequence shown here is derived from an EMBL/GenBank/DDBJ whole genome shotgun (WGS) entry which is preliminary data.</text>
</comment>
<proteinExistence type="predicted"/>
<dbReference type="PRINTS" id="PR01097">
    <property type="entry name" value="TRNSRECEPTRP"/>
</dbReference>
<dbReference type="InterPro" id="IPR005821">
    <property type="entry name" value="Ion_trans_dom"/>
</dbReference>
<dbReference type="Gene3D" id="3.60.10.10">
    <property type="entry name" value="Endonuclease/exonuclease/phosphatase"/>
    <property type="match status" value="1"/>
</dbReference>
<keyword evidence="6 9" id="KW-0472">Membrane</keyword>
<dbReference type="GO" id="GO:0016020">
    <property type="term" value="C:membrane"/>
    <property type="evidence" value="ECO:0007669"/>
    <property type="project" value="UniProtKB-SubCell"/>
</dbReference>
<dbReference type="InterPro" id="IPR027359">
    <property type="entry name" value="Volt_channel_dom_sf"/>
</dbReference>
<dbReference type="InterPro" id="IPR002153">
    <property type="entry name" value="TRPC_channel"/>
</dbReference>
<dbReference type="OrthoDB" id="5960984at2759"/>
<comment type="subcellular location">
    <subcellularLocation>
        <location evidence="1">Membrane</location>
        <topology evidence="1">Multi-pass membrane protein</topology>
    </subcellularLocation>
</comment>
<keyword evidence="8" id="KW-0175">Coiled coil</keyword>
<dbReference type="Pfam" id="PF00520">
    <property type="entry name" value="Ion_trans"/>
    <property type="match status" value="1"/>
</dbReference>
<evidence type="ECO:0000259" key="10">
    <source>
        <dbReference type="Pfam" id="PF00520"/>
    </source>
</evidence>
<dbReference type="Proteomes" id="UP000225706">
    <property type="component" value="Unassembled WGS sequence"/>
</dbReference>
<dbReference type="SUPFAM" id="SSF56219">
    <property type="entry name" value="DNase I-like"/>
    <property type="match status" value="1"/>
</dbReference>
<keyword evidence="12" id="KW-1185">Reference proteome</keyword>
<feature type="transmembrane region" description="Helical" evidence="9">
    <location>
        <begin position="125"/>
        <end position="142"/>
    </location>
</feature>
<keyword evidence="5" id="KW-0406">Ion transport</keyword>
<protein>
    <submittedName>
        <fullName evidence="11">Transient receptor potential-gamma protein</fullName>
    </submittedName>
</protein>
<dbReference type="Gene3D" id="2.60.120.920">
    <property type="match status" value="1"/>
</dbReference>
<evidence type="ECO:0000256" key="9">
    <source>
        <dbReference type="SAM" id="Phobius"/>
    </source>
</evidence>
<evidence type="ECO:0000256" key="5">
    <source>
        <dbReference type="ARBA" id="ARBA00023065"/>
    </source>
</evidence>
<evidence type="ECO:0000256" key="2">
    <source>
        <dbReference type="ARBA" id="ARBA00022448"/>
    </source>
</evidence>
<feature type="transmembrane region" description="Helical" evidence="9">
    <location>
        <begin position="20"/>
        <end position="40"/>
    </location>
</feature>
<feature type="coiled-coil region" evidence="8">
    <location>
        <begin position="996"/>
        <end position="1023"/>
    </location>
</feature>
<evidence type="ECO:0000256" key="3">
    <source>
        <dbReference type="ARBA" id="ARBA00022692"/>
    </source>
</evidence>
<dbReference type="STRING" id="50429.A0A2B4RNK7"/>
<keyword evidence="11" id="KW-0675">Receptor</keyword>
<dbReference type="InterPro" id="IPR043136">
    <property type="entry name" value="B30.2/SPRY_sf"/>
</dbReference>
<dbReference type="GO" id="GO:0005262">
    <property type="term" value="F:calcium channel activity"/>
    <property type="evidence" value="ECO:0007669"/>
    <property type="project" value="InterPro"/>
</dbReference>
<feature type="transmembrane region" description="Helical" evidence="9">
    <location>
        <begin position="253"/>
        <end position="272"/>
    </location>
</feature>
<dbReference type="InterPro" id="IPR036691">
    <property type="entry name" value="Endo/exonu/phosph_ase_sf"/>
</dbReference>
<dbReference type="Gene3D" id="1.20.120.350">
    <property type="entry name" value="Voltage-gated potassium channels. Chain C"/>
    <property type="match status" value="1"/>
</dbReference>
<feature type="domain" description="Ion transport" evidence="10">
    <location>
        <begin position="84"/>
        <end position="282"/>
    </location>
</feature>
<dbReference type="AlphaFoldDB" id="A0A2B4RNK7"/>
<evidence type="ECO:0000256" key="1">
    <source>
        <dbReference type="ARBA" id="ARBA00004141"/>
    </source>
</evidence>
<keyword evidence="4 9" id="KW-1133">Transmembrane helix</keyword>
<gene>
    <name evidence="11" type="primary">Trpgamma</name>
    <name evidence="11" type="ORF">AWC38_SpisGene17721</name>
</gene>
<evidence type="ECO:0000256" key="8">
    <source>
        <dbReference type="SAM" id="Coils"/>
    </source>
</evidence>
<evidence type="ECO:0000313" key="11">
    <source>
        <dbReference type="EMBL" id="PFX17927.1"/>
    </source>
</evidence>
<dbReference type="PANTHER" id="PTHR46670">
    <property type="entry name" value="ENDO/EXONUCLEASE/PHOSPHATASE DOMAIN-CONTAINING PROTEIN"/>
    <property type="match status" value="1"/>
</dbReference>
<organism evidence="11 12">
    <name type="scientific">Stylophora pistillata</name>
    <name type="common">Smooth cauliflower coral</name>
    <dbReference type="NCBI Taxonomy" id="50429"/>
    <lineage>
        <taxon>Eukaryota</taxon>
        <taxon>Metazoa</taxon>
        <taxon>Cnidaria</taxon>
        <taxon>Anthozoa</taxon>
        <taxon>Hexacorallia</taxon>
        <taxon>Scleractinia</taxon>
        <taxon>Astrocoeniina</taxon>
        <taxon>Pocilloporidae</taxon>
        <taxon>Stylophora</taxon>
    </lineage>
</organism>
<feature type="transmembrane region" description="Helical" evidence="9">
    <location>
        <begin position="173"/>
        <end position="193"/>
    </location>
</feature>
<accession>A0A2B4RNK7</accession>
<evidence type="ECO:0000313" key="12">
    <source>
        <dbReference type="Proteomes" id="UP000225706"/>
    </source>
</evidence>
<feature type="transmembrane region" description="Helical" evidence="9">
    <location>
        <begin position="93"/>
        <end position="113"/>
    </location>
</feature>
<name>A0A2B4RNK7_STYPI</name>
<reference evidence="12" key="1">
    <citation type="journal article" date="2017" name="bioRxiv">
        <title>Comparative analysis of the genomes of Stylophora pistillata and Acropora digitifera provides evidence for extensive differences between species of corals.</title>
        <authorList>
            <person name="Voolstra C.R."/>
            <person name="Li Y."/>
            <person name="Liew Y.J."/>
            <person name="Baumgarten S."/>
            <person name="Zoccola D."/>
            <person name="Flot J.-F."/>
            <person name="Tambutte S."/>
            <person name="Allemand D."/>
            <person name="Aranda M."/>
        </authorList>
    </citation>
    <scope>NUCLEOTIDE SEQUENCE [LARGE SCALE GENOMIC DNA]</scope>
</reference>